<feature type="non-terminal residue" evidence="1">
    <location>
        <position position="277"/>
    </location>
</feature>
<dbReference type="EMBL" id="MCFH01000018">
    <property type="protein sequence ID" value="ORX51441.1"/>
    <property type="molecule type" value="Genomic_DNA"/>
</dbReference>
<keyword evidence="2" id="KW-1185">Reference proteome</keyword>
<proteinExistence type="predicted"/>
<organism evidence="1 2">
    <name type="scientific">Piromyces finnis</name>
    <dbReference type="NCBI Taxonomy" id="1754191"/>
    <lineage>
        <taxon>Eukaryota</taxon>
        <taxon>Fungi</taxon>
        <taxon>Fungi incertae sedis</taxon>
        <taxon>Chytridiomycota</taxon>
        <taxon>Chytridiomycota incertae sedis</taxon>
        <taxon>Neocallimastigomycetes</taxon>
        <taxon>Neocallimastigales</taxon>
        <taxon>Neocallimastigaceae</taxon>
        <taxon>Piromyces</taxon>
    </lineage>
</organism>
<comment type="caution">
    <text evidence="1">The sequence shown here is derived from an EMBL/GenBank/DDBJ whole genome shotgun (WGS) entry which is preliminary data.</text>
</comment>
<protein>
    <submittedName>
        <fullName evidence="1">Uncharacterized protein</fullName>
    </submittedName>
</protein>
<name>A0A1Y1VBW7_9FUNG</name>
<evidence type="ECO:0000313" key="1">
    <source>
        <dbReference type="EMBL" id="ORX51441.1"/>
    </source>
</evidence>
<evidence type="ECO:0000313" key="2">
    <source>
        <dbReference type="Proteomes" id="UP000193719"/>
    </source>
</evidence>
<accession>A0A1Y1VBW7</accession>
<dbReference type="AlphaFoldDB" id="A0A1Y1VBW7"/>
<sequence>MLSPFIKYSILNFDDCHCLSNSCMVKDWLIKLLKNSLQLTSKNNIIDKLKNNIIQLIYFILIHLTPNSNSINTIHQCFSSEITNLLINYDFQNEFLGDFLYNLLACVLEQRKNNISTHTLVLQIYLIVKEKSKKLTIEYKVIFPEICLLLIDTVDEDEEAHLINILYIIINHAIEQHTPLVKYLPLAIFPLLQVYSETTNTKSKSKALNLVKTIEQNILLANFDNSLKLVEENTVTNDKFNTTKIFDIIYPFQNTNIFSTFIWNIDILYEAYHKNVF</sequence>
<reference evidence="1 2" key="1">
    <citation type="submission" date="2016-08" db="EMBL/GenBank/DDBJ databases">
        <title>Genomes of anaerobic fungi encode conserved fungal cellulosomes for biomass hydrolysis.</title>
        <authorList>
            <consortium name="DOE Joint Genome Institute"/>
            <person name="Haitjema C.H."/>
            <person name="Gilmore S.P."/>
            <person name="Henske J.K."/>
            <person name="Solomon K.V."/>
            <person name="De Groot R."/>
            <person name="Kuo A."/>
            <person name="Mondo S.J."/>
            <person name="Salamov A.A."/>
            <person name="Labutti K."/>
            <person name="Zhao Z."/>
            <person name="Chiniquy J."/>
            <person name="Barry K."/>
            <person name="Brewer H.M."/>
            <person name="Purvine S.O."/>
            <person name="Wright A.T."/>
            <person name="Boxma B."/>
            <person name="Van Alen T."/>
            <person name="Hackstein J.H."/>
            <person name="Baker S.E."/>
            <person name="Grigoriev I.V."/>
            <person name="O'Malley M.A."/>
        </authorList>
    </citation>
    <scope>NUCLEOTIDE SEQUENCE [LARGE SCALE GENOMIC DNA]</scope>
    <source>
        <strain evidence="2">finn</strain>
    </source>
</reference>
<gene>
    <name evidence="1" type="ORF">BCR36DRAFT_325746</name>
</gene>
<dbReference type="Proteomes" id="UP000193719">
    <property type="component" value="Unassembled WGS sequence"/>
</dbReference>
<reference evidence="1 2" key="2">
    <citation type="submission" date="2016-08" db="EMBL/GenBank/DDBJ databases">
        <title>Pervasive Adenine N6-methylation of Active Genes in Fungi.</title>
        <authorList>
            <consortium name="DOE Joint Genome Institute"/>
            <person name="Mondo S.J."/>
            <person name="Dannebaum R.O."/>
            <person name="Kuo R.C."/>
            <person name="Labutti K."/>
            <person name="Haridas S."/>
            <person name="Kuo A."/>
            <person name="Salamov A."/>
            <person name="Ahrendt S.R."/>
            <person name="Lipzen A."/>
            <person name="Sullivan W."/>
            <person name="Andreopoulos W.B."/>
            <person name="Clum A."/>
            <person name="Lindquist E."/>
            <person name="Daum C."/>
            <person name="Ramamoorthy G.K."/>
            <person name="Gryganskyi A."/>
            <person name="Culley D."/>
            <person name="Magnuson J.K."/>
            <person name="James T.Y."/>
            <person name="O'Malley M.A."/>
            <person name="Stajich J.E."/>
            <person name="Spatafora J.W."/>
            <person name="Visel A."/>
            <person name="Grigoriev I.V."/>
        </authorList>
    </citation>
    <scope>NUCLEOTIDE SEQUENCE [LARGE SCALE GENOMIC DNA]</scope>
    <source>
        <strain evidence="2">finn</strain>
    </source>
</reference>